<accession>A0A7T3FVN1</accession>
<proteinExistence type="predicted"/>
<dbReference type="GO" id="GO:0016020">
    <property type="term" value="C:membrane"/>
    <property type="evidence" value="ECO:0007669"/>
    <property type="project" value="TreeGrafter"/>
</dbReference>
<dbReference type="GeneID" id="60589272"/>
<dbReference type="PANTHER" id="PTHR43798:SF33">
    <property type="entry name" value="HYDROLASE, PUTATIVE (AFU_ORTHOLOGUE AFUA_2G14860)-RELATED"/>
    <property type="match status" value="1"/>
</dbReference>
<dbReference type="SUPFAM" id="SSF53474">
    <property type="entry name" value="alpha/beta-Hydrolases"/>
    <property type="match status" value="1"/>
</dbReference>
<sequence>MPTTRSTATADGIDVEYEGHGEGRPLVLLHGGMAPREYWRPAIPHFEAFAAVVPQRPGFGTCLDDPEETGPDEVLDREVAYVRALVEDLTDDATDGDEKPVLLGHSFGALTAIETVRALTADGEGDAIDAVVAYEPAVLPEPFAEHADLADRMQERLDDGDREGAMKLYVEQVVCAGAVDDLDAWLAEWPVWPDCVDLLEEVIRMNRAVERYELPERLAVDAPALVLTGTDGPEFLRESARAVHDALPSSRFVEFDGVSHSGPSEAPARTTDEMRAFLRERRLASRQ</sequence>
<dbReference type="KEGG" id="hlt:I7X12_12225"/>
<dbReference type="OrthoDB" id="7531at2157"/>
<dbReference type="AlphaFoldDB" id="A0A7T3FVN1"/>
<name>A0A7T3FVN1_9EURY</name>
<dbReference type="PANTHER" id="PTHR43798">
    <property type="entry name" value="MONOACYLGLYCEROL LIPASE"/>
    <property type="match status" value="1"/>
</dbReference>
<dbReference type="RefSeq" id="WP_198060362.1">
    <property type="nucleotide sequence ID" value="NZ_CP065856.1"/>
</dbReference>
<organism evidence="2 3">
    <name type="scientific">Halosimplex litoreum</name>
    <dbReference type="NCBI Taxonomy" id="1198301"/>
    <lineage>
        <taxon>Archaea</taxon>
        <taxon>Methanobacteriati</taxon>
        <taxon>Methanobacteriota</taxon>
        <taxon>Stenosarchaea group</taxon>
        <taxon>Halobacteria</taxon>
        <taxon>Halobacteriales</taxon>
        <taxon>Haloarculaceae</taxon>
        <taxon>Halosimplex</taxon>
    </lineage>
</organism>
<dbReference type="Gene3D" id="3.40.50.1820">
    <property type="entry name" value="alpha/beta hydrolase"/>
    <property type="match status" value="1"/>
</dbReference>
<evidence type="ECO:0000313" key="3">
    <source>
        <dbReference type="Proteomes" id="UP000595001"/>
    </source>
</evidence>
<dbReference type="InterPro" id="IPR000073">
    <property type="entry name" value="AB_hydrolase_1"/>
</dbReference>
<protein>
    <submittedName>
        <fullName evidence="2">Alpha/beta hydrolase</fullName>
    </submittedName>
</protein>
<evidence type="ECO:0000259" key="1">
    <source>
        <dbReference type="Pfam" id="PF12697"/>
    </source>
</evidence>
<dbReference type="InterPro" id="IPR029058">
    <property type="entry name" value="AB_hydrolase_fold"/>
</dbReference>
<keyword evidence="2" id="KW-0378">Hydrolase</keyword>
<gene>
    <name evidence="2" type="ORF">I7X12_12225</name>
</gene>
<dbReference type="Proteomes" id="UP000595001">
    <property type="component" value="Chromosome"/>
</dbReference>
<reference evidence="2 3" key="1">
    <citation type="submission" date="2020-12" db="EMBL/GenBank/DDBJ databases">
        <title>Halosimplex halophilum sp. nov. and Halosimplex salinum sp. nov., two new members of the genus Halosimplex.</title>
        <authorList>
            <person name="Cui H.L."/>
        </authorList>
    </citation>
    <scope>NUCLEOTIDE SEQUENCE [LARGE SCALE GENOMIC DNA]</scope>
    <source>
        <strain evidence="2 3">YGH94</strain>
    </source>
</reference>
<dbReference type="InterPro" id="IPR050266">
    <property type="entry name" value="AB_hydrolase_sf"/>
</dbReference>
<evidence type="ECO:0000313" key="2">
    <source>
        <dbReference type="EMBL" id="QPV61532.1"/>
    </source>
</evidence>
<dbReference type="Pfam" id="PF12697">
    <property type="entry name" value="Abhydrolase_6"/>
    <property type="match status" value="1"/>
</dbReference>
<feature type="domain" description="AB hydrolase-1" evidence="1">
    <location>
        <begin position="26"/>
        <end position="271"/>
    </location>
</feature>
<keyword evidence="3" id="KW-1185">Reference proteome</keyword>
<dbReference type="GO" id="GO:0016787">
    <property type="term" value="F:hydrolase activity"/>
    <property type="evidence" value="ECO:0007669"/>
    <property type="project" value="UniProtKB-KW"/>
</dbReference>
<dbReference type="EMBL" id="CP065856">
    <property type="protein sequence ID" value="QPV61532.1"/>
    <property type="molecule type" value="Genomic_DNA"/>
</dbReference>